<feature type="domain" description="RH1" evidence="3">
    <location>
        <begin position="1"/>
        <end position="81"/>
    </location>
</feature>
<dbReference type="PROSITE" id="PS51777">
    <property type="entry name" value="RH2"/>
    <property type="match status" value="1"/>
</dbReference>
<evidence type="ECO:0000313" key="5">
    <source>
        <dbReference type="Proteomes" id="UP001652625"/>
    </source>
</evidence>
<organism evidence="5 6">
    <name type="scientific">Hydra vulgaris</name>
    <name type="common">Hydra</name>
    <name type="synonym">Hydra attenuata</name>
    <dbReference type="NCBI Taxonomy" id="6087"/>
    <lineage>
        <taxon>Eukaryota</taxon>
        <taxon>Metazoa</taxon>
        <taxon>Cnidaria</taxon>
        <taxon>Hydrozoa</taxon>
        <taxon>Hydroidolina</taxon>
        <taxon>Anthoathecata</taxon>
        <taxon>Aplanulata</taxon>
        <taxon>Hydridae</taxon>
        <taxon>Hydra</taxon>
    </lineage>
</organism>
<dbReference type="InterPro" id="IPR034744">
    <property type="entry name" value="RH2"/>
</dbReference>
<evidence type="ECO:0000256" key="2">
    <source>
        <dbReference type="SAM" id="Coils"/>
    </source>
</evidence>
<dbReference type="RefSeq" id="XP_065663204.1">
    <property type="nucleotide sequence ID" value="XM_065807132.1"/>
</dbReference>
<dbReference type="InterPro" id="IPR034743">
    <property type="entry name" value="RH1"/>
</dbReference>
<keyword evidence="5" id="KW-1185">Reference proteome</keyword>
<reference evidence="6" key="1">
    <citation type="submission" date="2025-08" db="UniProtKB">
        <authorList>
            <consortium name="RefSeq"/>
        </authorList>
    </citation>
    <scope>IDENTIFICATION</scope>
</reference>
<dbReference type="PROSITE" id="PS51776">
    <property type="entry name" value="RH1"/>
    <property type="match status" value="1"/>
</dbReference>
<evidence type="ECO:0000259" key="3">
    <source>
        <dbReference type="PROSITE" id="PS51776"/>
    </source>
</evidence>
<dbReference type="Gene3D" id="1.20.58.1770">
    <property type="match status" value="1"/>
</dbReference>
<dbReference type="PANTHER" id="PTHR21502:SF4">
    <property type="entry name" value="RILP-LIKE PROTEIN HOMOLOG"/>
    <property type="match status" value="1"/>
</dbReference>
<feature type="coiled-coil region" evidence="2">
    <location>
        <begin position="100"/>
        <end position="127"/>
    </location>
</feature>
<feature type="coiled-coil region" evidence="2">
    <location>
        <begin position="329"/>
        <end position="356"/>
    </location>
</feature>
<accession>A0ABM4CN05</accession>
<sequence>MEECLTVADVYEYATLIGRDIEDIVNQYGKEIIQEIMPKIVFVLEKLEKLVEEKKYCEEKVQNLLIEKEQFTIHSKRDEAILRQQREKIGYLEELISGDKKILEDRIHRLHEENQFLSIELDKREDELVKIRSDGGQSCLLWFVEKFCCELFFEQIFGGCLFYFTYKVLPGDVELMIRMKKTIDSQRDQLRMSASELEARKKELEALQDHTAHLSEINERLRKSNCVLEGILRHDGSDSPSVDNWSQFKLNENESNESVNETSLLEELGLDDCSSSDDVSNTDLKLGSYIPVPQENDQNDELLEQTSNHTEQSTPIKDPNRPRYTLKEMQVLLEERNLLKIKTMALEEELELLKNSSITLSNDGRVKEVDKKGVRSLMSKFWSK</sequence>
<dbReference type="SUPFAM" id="SSF161256">
    <property type="entry name" value="RILP dimerisation region"/>
    <property type="match status" value="1"/>
</dbReference>
<dbReference type="Pfam" id="PF09744">
    <property type="entry name" value="RH1"/>
    <property type="match status" value="1"/>
</dbReference>
<feature type="domain" description="RH2" evidence="4">
    <location>
        <begin position="321"/>
        <end position="384"/>
    </location>
</feature>
<dbReference type="InterPro" id="IPR051241">
    <property type="entry name" value="DZIP_RILPL"/>
</dbReference>
<dbReference type="Proteomes" id="UP001652625">
    <property type="component" value="Chromosome 10"/>
</dbReference>
<name>A0ABM4CN05_HYDVU</name>
<proteinExistence type="predicted"/>
<evidence type="ECO:0000259" key="4">
    <source>
        <dbReference type="PROSITE" id="PS51777"/>
    </source>
</evidence>
<keyword evidence="1 2" id="KW-0175">Coiled coil</keyword>
<dbReference type="GeneID" id="101235361"/>
<protein>
    <submittedName>
        <fullName evidence="6">RILP-like protein 1 isoform X4</fullName>
    </submittedName>
</protein>
<evidence type="ECO:0000256" key="1">
    <source>
        <dbReference type="ARBA" id="ARBA00023054"/>
    </source>
</evidence>
<evidence type="ECO:0000313" key="6">
    <source>
        <dbReference type="RefSeq" id="XP_065663204.1"/>
    </source>
</evidence>
<gene>
    <name evidence="6" type="primary">LOC101235361</name>
</gene>
<dbReference type="PANTHER" id="PTHR21502">
    <property type="entry name" value="ZINC FINGER PROTEIN DZIP1"/>
    <property type="match status" value="1"/>
</dbReference>